<evidence type="ECO:0000313" key="9">
    <source>
        <dbReference type="EMBL" id="RUS25515.1"/>
    </source>
</evidence>
<keyword evidence="4" id="KW-0378">Hydrolase</keyword>
<keyword evidence="7" id="KW-0812">Transmembrane</keyword>
<evidence type="ECO:0000259" key="8">
    <source>
        <dbReference type="Pfam" id="PF01435"/>
    </source>
</evidence>
<protein>
    <submittedName>
        <fullName evidence="9">Peptidase family M48-domain-containing protein</fullName>
    </submittedName>
</protein>
<keyword evidence="5" id="KW-0862">Zinc</keyword>
<accession>A0A433Q6V6</accession>
<dbReference type="GO" id="GO:0046872">
    <property type="term" value="F:metal ion binding"/>
    <property type="evidence" value="ECO:0007669"/>
    <property type="project" value="UniProtKB-KW"/>
</dbReference>
<evidence type="ECO:0000256" key="4">
    <source>
        <dbReference type="ARBA" id="ARBA00022801"/>
    </source>
</evidence>
<evidence type="ECO:0000256" key="6">
    <source>
        <dbReference type="ARBA" id="ARBA00023049"/>
    </source>
</evidence>
<dbReference type="GO" id="GO:0034982">
    <property type="term" value="P:mitochondrial protein processing"/>
    <property type="evidence" value="ECO:0007669"/>
    <property type="project" value="TreeGrafter"/>
</dbReference>
<keyword evidence="10" id="KW-1185">Reference proteome</keyword>
<dbReference type="PANTHER" id="PTHR22726:SF18">
    <property type="entry name" value="PEPTIDASE M48 DOMAIN-CONTAINING PROTEIN"/>
    <property type="match status" value="1"/>
</dbReference>
<evidence type="ECO:0000256" key="1">
    <source>
        <dbReference type="ARBA" id="ARBA00001947"/>
    </source>
</evidence>
<evidence type="ECO:0000256" key="7">
    <source>
        <dbReference type="SAM" id="Phobius"/>
    </source>
</evidence>
<dbReference type="GO" id="GO:0004222">
    <property type="term" value="F:metalloendopeptidase activity"/>
    <property type="evidence" value="ECO:0007669"/>
    <property type="project" value="InterPro"/>
</dbReference>
<keyword evidence="2" id="KW-0645">Protease</keyword>
<reference evidence="9 10" key="1">
    <citation type="journal article" date="2018" name="New Phytol.">
        <title>Phylogenomics of Endogonaceae and evolution of mycorrhizas within Mucoromycota.</title>
        <authorList>
            <person name="Chang Y."/>
            <person name="Desiro A."/>
            <person name="Na H."/>
            <person name="Sandor L."/>
            <person name="Lipzen A."/>
            <person name="Clum A."/>
            <person name="Barry K."/>
            <person name="Grigoriev I.V."/>
            <person name="Martin F.M."/>
            <person name="Stajich J.E."/>
            <person name="Smith M.E."/>
            <person name="Bonito G."/>
            <person name="Spatafora J.W."/>
        </authorList>
    </citation>
    <scope>NUCLEOTIDE SEQUENCE [LARGE SCALE GENOMIC DNA]</scope>
    <source>
        <strain evidence="9 10">AD002</strain>
    </source>
</reference>
<comment type="cofactor">
    <cofactor evidence="1">
        <name>Zn(2+)</name>
        <dbReference type="ChEBI" id="CHEBI:29105"/>
    </cofactor>
</comment>
<evidence type="ECO:0000256" key="5">
    <source>
        <dbReference type="ARBA" id="ARBA00022833"/>
    </source>
</evidence>
<dbReference type="InterPro" id="IPR051156">
    <property type="entry name" value="Mito/Outer_Membr_Metalloprot"/>
</dbReference>
<sequence length="472" mass="52773">MDLRTQTATRALSTGAKLVRTQTVRSMVIESHLSRPIACRPSSALIPTPMVQSRILTVSQALQYQSRRQIHNAIETASTTIPVPELFVPLLPSLFLVFPIFVLYIGAVQLALPHITTLQSSPTQLRLLRQLPRCIIPFAFLGTGLIAIIAYDEAPTTHRPRLLLLRRWEEHRLAATAKTCVNQLTMDPHNTLVPTDDDRHRMVQAICDRLWRAACDLHAERQQTTSPRIVLLDADHELDAVSYPCGAITLTTGWLRTVDYDQPMLAAVLAHEIAHMVQRHAVELFGVSMLVSVVQRGLETVENELRSIILGGGRAHADNESHHDGDSVLVGTPTAFLGGFSRRLEKEADLIGQHILARAGYNPESAVDLWATMMIANERENGELEKEEPVADLMAARGHHRMWHDSRHGDGAGSHMHPPRAERAWYLRENLENLRGVYERVVRERGGAETIRPDFKIIRGMAIMSALYATLD</sequence>
<dbReference type="Proteomes" id="UP000274822">
    <property type="component" value="Unassembled WGS sequence"/>
</dbReference>
<organism evidence="9 10">
    <name type="scientific">Jimgerdemannia flammicorona</name>
    <dbReference type="NCBI Taxonomy" id="994334"/>
    <lineage>
        <taxon>Eukaryota</taxon>
        <taxon>Fungi</taxon>
        <taxon>Fungi incertae sedis</taxon>
        <taxon>Mucoromycota</taxon>
        <taxon>Mucoromycotina</taxon>
        <taxon>Endogonomycetes</taxon>
        <taxon>Endogonales</taxon>
        <taxon>Endogonaceae</taxon>
        <taxon>Jimgerdemannia</taxon>
    </lineage>
</organism>
<gene>
    <name evidence="9" type="ORF">BC938DRAFT_472043</name>
</gene>
<dbReference type="Gene3D" id="3.30.2010.10">
    <property type="entry name" value="Metalloproteases ('zincins'), catalytic domain"/>
    <property type="match status" value="1"/>
</dbReference>
<evidence type="ECO:0000256" key="3">
    <source>
        <dbReference type="ARBA" id="ARBA00022723"/>
    </source>
</evidence>
<dbReference type="EMBL" id="RBNJ01012762">
    <property type="protein sequence ID" value="RUS25515.1"/>
    <property type="molecule type" value="Genomic_DNA"/>
</dbReference>
<dbReference type="AlphaFoldDB" id="A0A433Q6V6"/>
<keyword evidence="6" id="KW-0482">Metalloprotease</keyword>
<dbReference type="InterPro" id="IPR001915">
    <property type="entry name" value="Peptidase_M48"/>
</dbReference>
<name>A0A433Q6V6_9FUNG</name>
<feature type="transmembrane region" description="Helical" evidence="7">
    <location>
        <begin position="90"/>
        <end position="112"/>
    </location>
</feature>
<dbReference type="PANTHER" id="PTHR22726">
    <property type="entry name" value="METALLOENDOPEPTIDASE OMA1"/>
    <property type="match status" value="1"/>
</dbReference>
<comment type="caution">
    <text evidence="9">The sequence shown here is derived from an EMBL/GenBank/DDBJ whole genome shotgun (WGS) entry which is preliminary data.</text>
</comment>
<dbReference type="GO" id="GO:0005743">
    <property type="term" value="C:mitochondrial inner membrane"/>
    <property type="evidence" value="ECO:0007669"/>
    <property type="project" value="TreeGrafter"/>
</dbReference>
<evidence type="ECO:0000256" key="2">
    <source>
        <dbReference type="ARBA" id="ARBA00022670"/>
    </source>
</evidence>
<keyword evidence="3" id="KW-0479">Metal-binding</keyword>
<feature type="domain" description="Peptidase M48" evidence="8">
    <location>
        <begin position="218"/>
        <end position="428"/>
    </location>
</feature>
<keyword evidence="7" id="KW-1133">Transmembrane helix</keyword>
<dbReference type="GO" id="GO:0006515">
    <property type="term" value="P:protein quality control for misfolded or incompletely synthesized proteins"/>
    <property type="evidence" value="ECO:0007669"/>
    <property type="project" value="TreeGrafter"/>
</dbReference>
<keyword evidence="7" id="KW-0472">Membrane</keyword>
<evidence type="ECO:0000313" key="10">
    <source>
        <dbReference type="Proteomes" id="UP000274822"/>
    </source>
</evidence>
<dbReference type="Pfam" id="PF01435">
    <property type="entry name" value="Peptidase_M48"/>
    <property type="match status" value="1"/>
</dbReference>
<proteinExistence type="predicted"/>